<dbReference type="Proteomes" id="UP000319783">
    <property type="component" value="Unassembled WGS sequence"/>
</dbReference>
<name>A0A533QMR6_9BACT</name>
<dbReference type="EMBL" id="SULG01000034">
    <property type="protein sequence ID" value="TLD41870.1"/>
    <property type="molecule type" value="Genomic_DNA"/>
</dbReference>
<proteinExistence type="predicted"/>
<sequence length="188" mass="20485">MQKSLTVLISICIAFYFIAGCSTLRESSTTTAPSDHIFAGDLVSSGYLITDKLLSQSKLQISQNEAILVASFVDINNLTKSSTFGRMLAEHVSSRLSQRGYKVIDIRLRTESVFMEEGKGEFLLSRDLQAVSKNHNASAVVVGTYGESARGIYISARIINLSDSTVISSCDYGLVFPQSTLAVLTRNK</sequence>
<dbReference type="AlphaFoldDB" id="A0A533QMR6"/>
<evidence type="ECO:0000313" key="2">
    <source>
        <dbReference type="EMBL" id="TLD41870.1"/>
    </source>
</evidence>
<protein>
    <recommendedName>
        <fullName evidence="1">FlgO domain-containing protein</fullName>
    </recommendedName>
</protein>
<dbReference type="InterPro" id="IPR041215">
    <property type="entry name" value="FlgO_dom"/>
</dbReference>
<dbReference type="Pfam" id="PF17680">
    <property type="entry name" value="FlgO"/>
    <property type="match status" value="1"/>
</dbReference>
<gene>
    <name evidence="2" type="ORF">JETT_1887</name>
</gene>
<organism evidence="2 3">
    <name type="scientific">Candidatus Jettenia ecosi</name>
    <dbReference type="NCBI Taxonomy" id="2494326"/>
    <lineage>
        <taxon>Bacteria</taxon>
        <taxon>Pseudomonadati</taxon>
        <taxon>Planctomycetota</taxon>
        <taxon>Candidatus Brocadiia</taxon>
        <taxon>Candidatus Brocadiales</taxon>
        <taxon>Candidatus Brocadiaceae</taxon>
        <taxon>Candidatus Jettenia</taxon>
    </lineage>
</organism>
<reference evidence="2 3" key="1">
    <citation type="submission" date="2019-04" db="EMBL/GenBank/DDBJ databases">
        <title>Genome of a novel bacterium Candidatus Jettenia ecosi reconstructed from metagenome of an anammox bioreactor.</title>
        <authorList>
            <person name="Mardanov A.V."/>
            <person name="Beletsky A.V."/>
            <person name="Ravin N.V."/>
            <person name="Botchkova E.A."/>
            <person name="Litti Y.V."/>
            <person name="Nozhevnikova A.N."/>
        </authorList>
    </citation>
    <scope>NUCLEOTIDE SEQUENCE [LARGE SCALE GENOMIC DNA]</scope>
    <source>
        <strain evidence="2">J2</strain>
    </source>
</reference>
<accession>A0A533QMR6</accession>
<dbReference type="Gene3D" id="3.40.50.10610">
    <property type="entry name" value="ABC-type transport auxiliary lipoprotein component"/>
    <property type="match status" value="1"/>
</dbReference>
<evidence type="ECO:0000259" key="1">
    <source>
        <dbReference type="Pfam" id="PF17680"/>
    </source>
</evidence>
<dbReference type="PROSITE" id="PS51257">
    <property type="entry name" value="PROKAR_LIPOPROTEIN"/>
    <property type="match status" value="1"/>
</dbReference>
<evidence type="ECO:0000313" key="3">
    <source>
        <dbReference type="Proteomes" id="UP000319783"/>
    </source>
</evidence>
<feature type="domain" description="FlgO" evidence="1">
    <location>
        <begin position="49"/>
        <end position="172"/>
    </location>
</feature>
<comment type="caution">
    <text evidence="2">The sequence shown here is derived from an EMBL/GenBank/DDBJ whole genome shotgun (WGS) entry which is preliminary data.</text>
</comment>